<accession>A0A4W5RAT5</accession>
<comment type="subcellular location">
    <subcellularLocation>
        <location evidence="1">Mitochondrion</location>
    </subcellularLocation>
</comment>
<dbReference type="SUPFAM" id="SSF51735">
    <property type="entry name" value="NAD(P)-binding Rossmann-fold domains"/>
    <property type="match status" value="1"/>
</dbReference>
<evidence type="ECO:0000256" key="2">
    <source>
        <dbReference type="ARBA" id="ARBA00010371"/>
    </source>
</evidence>
<evidence type="ECO:0000313" key="8">
    <source>
        <dbReference type="Proteomes" id="UP000314982"/>
    </source>
</evidence>
<name>A0A4W5RAT5_9TELE</name>
<dbReference type="InterPro" id="IPR036291">
    <property type="entry name" value="NAD(P)-bd_dom_sf"/>
</dbReference>
<dbReference type="Pfam" id="PF00107">
    <property type="entry name" value="ADH_zinc_N"/>
    <property type="match status" value="1"/>
</dbReference>
<dbReference type="Gene3D" id="3.40.50.720">
    <property type="entry name" value="NAD(P)-binding Rossmann-like Domain"/>
    <property type="match status" value="1"/>
</dbReference>
<evidence type="ECO:0000256" key="3">
    <source>
        <dbReference type="ARBA" id="ARBA00022946"/>
    </source>
</evidence>
<sequence length="365" mass="40994">MHLLRQLSCGRGSCLLIRRAPCVKTFLHGGQKRLLNTSNSRMTIMPAWEINRYGSNNVLRFTKKLYLNFRLQLYNVTSSHHLGANWSTHRQCVIETLSHHMDANIYTNREFKMSQSWYLCHPCSVLPVLGWLSKCFFPSQVWVAILPWKHGSLAEIVVLSANVVLFLSKKTTFLSHTEVAAAPYVSATAWSALVNTGGLTRTTVTLILGGSGGSVFSSQMLKAWGAHVTVTCSQNAERLVRELEADHVVDYTAGPVEVTLRAWEKFDLVLDNVGADTESWALGLLKPWCGTKYVTLVTPFLRNTNLLARILHVVSCLTLLISIFRLVHYRWGKFAPNGSTLDDISEMVVNIKLTEFNHVPCQNTF</sequence>
<comment type="similarity">
    <text evidence="2">Belongs to the zinc-containing alcohol dehydrogenase family. Quinone oxidoreductase subfamily.</text>
</comment>
<evidence type="ECO:0000256" key="4">
    <source>
        <dbReference type="ARBA" id="ARBA00023002"/>
    </source>
</evidence>
<evidence type="ECO:0000259" key="6">
    <source>
        <dbReference type="Pfam" id="PF00107"/>
    </source>
</evidence>
<protein>
    <submittedName>
        <fullName evidence="7">Reticulon 4 interacting protein 1</fullName>
    </submittedName>
</protein>
<organism evidence="7 8">
    <name type="scientific">Hucho hucho</name>
    <name type="common">huchen</name>
    <dbReference type="NCBI Taxonomy" id="62062"/>
    <lineage>
        <taxon>Eukaryota</taxon>
        <taxon>Metazoa</taxon>
        <taxon>Chordata</taxon>
        <taxon>Craniata</taxon>
        <taxon>Vertebrata</taxon>
        <taxon>Euteleostomi</taxon>
        <taxon>Actinopterygii</taxon>
        <taxon>Neopterygii</taxon>
        <taxon>Teleostei</taxon>
        <taxon>Protacanthopterygii</taxon>
        <taxon>Salmoniformes</taxon>
        <taxon>Salmonidae</taxon>
        <taxon>Salmoninae</taxon>
        <taxon>Hucho</taxon>
    </lineage>
</organism>
<keyword evidence="4" id="KW-0560">Oxidoreductase</keyword>
<dbReference type="AlphaFoldDB" id="A0A4W5RAT5"/>
<evidence type="ECO:0000313" key="7">
    <source>
        <dbReference type="Ensembl" id="ENSHHUP00000083068.1"/>
    </source>
</evidence>
<dbReference type="InterPro" id="IPR013149">
    <property type="entry name" value="ADH-like_C"/>
</dbReference>
<dbReference type="FunFam" id="3.40.50.720:FF:000147">
    <property type="entry name" value="Reticulon-4-interacting protein 1 homolog, mitochondrial"/>
    <property type="match status" value="1"/>
</dbReference>
<dbReference type="Gene3D" id="3.90.180.10">
    <property type="entry name" value="Medium-chain alcohol dehydrogenases, catalytic domain"/>
    <property type="match status" value="1"/>
</dbReference>
<dbReference type="PANTHER" id="PTHR11695">
    <property type="entry name" value="ALCOHOL DEHYDROGENASE RELATED"/>
    <property type="match status" value="1"/>
</dbReference>
<feature type="domain" description="Alcohol dehydrogenase-like C-terminal" evidence="6">
    <location>
        <begin position="219"/>
        <end position="288"/>
    </location>
</feature>
<keyword evidence="3" id="KW-0809">Transit peptide</keyword>
<reference evidence="7" key="3">
    <citation type="submission" date="2025-09" db="UniProtKB">
        <authorList>
            <consortium name="Ensembl"/>
        </authorList>
    </citation>
    <scope>IDENTIFICATION</scope>
</reference>
<dbReference type="PANTHER" id="PTHR11695:SF294">
    <property type="entry name" value="RETICULON-4-INTERACTING PROTEIN 1, MITOCHONDRIAL"/>
    <property type="match status" value="1"/>
</dbReference>
<dbReference type="InterPro" id="IPR050700">
    <property type="entry name" value="YIM1/Zinc_Alcohol_DH_Fams"/>
</dbReference>
<proteinExistence type="inferred from homology"/>
<keyword evidence="5" id="KW-0496">Mitochondrion</keyword>
<evidence type="ECO:0000256" key="5">
    <source>
        <dbReference type="ARBA" id="ARBA00023128"/>
    </source>
</evidence>
<dbReference type="Ensembl" id="ENSHHUT00000085690.1">
    <property type="protein sequence ID" value="ENSHHUP00000083068.1"/>
    <property type="gene ID" value="ENSHHUG00000048247.1"/>
</dbReference>
<dbReference type="GO" id="GO:0016491">
    <property type="term" value="F:oxidoreductase activity"/>
    <property type="evidence" value="ECO:0007669"/>
    <property type="project" value="UniProtKB-KW"/>
</dbReference>
<keyword evidence="8" id="KW-1185">Reference proteome</keyword>
<dbReference type="GeneTree" id="ENSGT00880000138028"/>
<dbReference type="Proteomes" id="UP000314982">
    <property type="component" value="Unassembled WGS sequence"/>
</dbReference>
<dbReference type="STRING" id="62062.ENSHHUP00000083068"/>
<reference evidence="8" key="1">
    <citation type="submission" date="2018-06" db="EMBL/GenBank/DDBJ databases">
        <title>Genome assembly of Danube salmon.</title>
        <authorList>
            <person name="Macqueen D.J."/>
            <person name="Gundappa M.K."/>
        </authorList>
    </citation>
    <scope>NUCLEOTIDE SEQUENCE [LARGE SCALE GENOMIC DNA]</scope>
</reference>
<reference evidence="7" key="2">
    <citation type="submission" date="2025-08" db="UniProtKB">
        <authorList>
            <consortium name="Ensembl"/>
        </authorList>
    </citation>
    <scope>IDENTIFICATION</scope>
</reference>
<dbReference type="GO" id="GO:0005739">
    <property type="term" value="C:mitochondrion"/>
    <property type="evidence" value="ECO:0007669"/>
    <property type="project" value="UniProtKB-SubCell"/>
</dbReference>
<evidence type="ECO:0000256" key="1">
    <source>
        <dbReference type="ARBA" id="ARBA00004173"/>
    </source>
</evidence>